<reference evidence="1 2" key="1">
    <citation type="submission" date="2020-05" db="EMBL/GenBank/DDBJ databases">
        <title>Draft genome sequence of Desulfovibrio sp. strain HN2T.</title>
        <authorList>
            <person name="Ueno A."/>
            <person name="Tamazawa S."/>
            <person name="Tamamura S."/>
            <person name="Murakami T."/>
            <person name="Kiyama T."/>
            <person name="Inomata H."/>
            <person name="Amano Y."/>
            <person name="Miyakawa K."/>
            <person name="Tamaki H."/>
            <person name="Naganuma T."/>
            <person name="Kaneko K."/>
        </authorList>
    </citation>
    <scope>NUCLEOTIDE SEQUENCE [LARGE SCALE GENOMIC DNA]</scope>
    <source>
        <strain evidence="1 2">HN2</strain>
    </source>
</reference>
<gene>
    <name evidence="1" type="ORF">DSM101010T_13770</name>
</gene>
<dbReference type="AlphaFoldDB" id="A0A7J0BIF7"/>
<protein>
    <submittedName>
        <fullName evidence="1">Uncharacterized protein</fullName>
    </submittedName>
</protein>
<sequence length="87" mass="9679">MRNMNDITEQDARRFRMALLRAKLTRLAVTFEEDADEAMLERLVAYAERQRAGGGTTDTGAGGCCKKCASGRDTETSDCCRAQRREA</sequence>
<name>A0A7J0BIF7_9BACT</name>
<dbReference type="Proteomes" id="UP000503840">
    <property type="component" value="Unassembled WGS sequence"/>
</dbReference>
<accession>A0A7J0BIF7</accession>
<evidence type="ECO:0000313" key="1">
    <source>
        <dbReference type="EMBL" id="GFM33012.1"/>
    </source>
</evidence>
<comment type="caution">
    <text evidence="1">The sequence shown here is derived from an EMBL/GenBank/DDBJ whole genome shotgun (WGS) entry which is preliminary data.</text>
</comment>
<organism evidence="1 2">
    <name type="scientific">Desulfovibrio subterraneus</name>
    <dbReference type="NCBI Taxonomy" id="2718620"/>
    <lineage>
        <taxon>Bacteria</taxon>
        <taxon>Pseudomonadati</taxon>
        <taxon>Thermodesulfobacteriota</taxon>
        <taxon>Desulfovibrionia</taxon>
        <taxon>Desulfovibrionales</taxon>
        <taxon>Desulfovibrionaceae</taxon>
        <taxon>Desulfovibrio</taxon>
    </lineage>
</organism>
<dbReference type="EMBL" id="BLVO01000012">
    <property type="protein sequence ID" value="GFM33012.1"/>
    <property type="molecule type" value="Genomic_DNA"/>
</dbReference>
<keyword evidence="2" id="KW-1185">Reference proteome</keyword>
<proteinExistence type="predicted"/>
<evidence type="ECO:0000313" key="2">
    <source>
        <dbReference type="Proteomes" id="UP000503840"/>
    </source>
</evidence>